<evidence type="ECO:0000259" key="3">
    <source>
        <dbReference type="Pfam" id="PF05424"/>
    </source>
</evidence>
<feature type="compositionally biased region" description="Acidic residues" evidence="1">
    <location>
        <begin position="1456"/>
        <end position="1467"/>
    </location>
</feature>
<proteinExistence type="predicted"/>
<dbReference type="Pfam" id="PF18562">
    <property type="entry name" value="CIDR1_gamma"/>
    <property type="match status" value="1"/>
</dbReference>
<dbReference type="VEuPathDB" id="PlasmoDB:PfNF135_120045200"/>
<dbReference type="GO" id="GO:0016020">
    <property type="term" value="C:membrane"/>
    <property type="evidence" value="ECO:0007669"/>
    <property type="project" value="InterPro"/>
</dbReference>
<dbReference type="SUPFAM" id="SSF140924">
    <property type="entry name" value="Duffy binding domain-like"/>
    <property type="match status" value="4"/>
</dbReference>
<dbReference type="VEuPathDB" id="PlasmoDB:PfTG01_120045000"/>
<feature type="domain" description="Duffy-antigen binding" evidence="3">
    <location>
        <begin position="1"/>
        <end position="131"/>
    </location>
</feature>
<sequence length="1510" mass="170891">DIIRGKDLYLGYDDEEKKKREDLEKNLKKIFEKIHGGLTSTNGVKDHYNDAKKNFYRLREDWWNANRLEVWKAITCNADNDAFYFRPTCGNEKKPTLTPSQCRCDGANAGKGSGDVNIVPTYFDYVPQYLRWFEEWAEDFCRKRKHKLQNAKEQCRGDDGKKRYCDLNRYDCTQTVIGGKKLVEGTHCIDCHFSCARFVKWLDNQKLEFLKQKIKYTSEMQKYTKEITSGVKGRRRKKRSTKSDTYEGYEKKFYEQLKGNFDDVDKFLNILNKEGLCEKQPNVKGETADSIDFKNENTGKTFSRTEICEPCPWCGVQPDGLGWKAKANKNCESAKTKTYHPNKTTNIPILTPQEQSDIFQKYRNFCDSVKNTSNAATGGGQINEWQCYYDKDKEDSEQKDNCVEGTWENFTQGKKVKPYNVFFWDWVHDMLHDSVEWKRELSKCINNNTNGNRCRNGCNRDCKCYESWVQQKKTEWEKIVQHFYKQGDIEEKGDLAPIMKHEIVLELLLKDGYLLQNIKDVHGDTDDIEHIKKLLKEEQKINQQEAAVAGASSGKDNTTIDKLIEHEKGEADKCLETHKSDPCPPEESLARSGASRDQQAPPSKVEDEDGDGHSSEEDEEDEEEEEAPEATGDTKQGSGPQQETQPAEENVAEVTEVEGKTPCEIVDDLFKNPDDFKVEACNQKYAKNNSRLGWKCIPTSGVSTTTDSDAKRQRRNADPGKASGTNQGSICVPPRRRKLYVGELTKWASGNDTAVGGETTKSPPEGASPPSSDPRAGLRDAFIQSAAIETFFLWDRYKKLNTKNKGETQGVGAAPSLPQLPGTDNDNPQDQLQQTGVIPPPFLRQMFYTLGDYRDICVGKTPDGIDTVSASDKDTMDKIQKKIKEILPKNDTPPSDKNPQTWWNQNAKHIWHGMICALTYKETSGSGGEKKIEKDEQVYNKFFGDENKSKDNLTLTLPGTGATPTGTTSTQNGKPGLPGLPTGTAEVTFTTRYKYDIVKLEDENSGTNPQTPPSSSDNNPPKLSDFVLRPPYFRYLEEWGQNFCKERKKRLEKVKVECKVNEDGRKQKTPQCSCYGEDCDDNLSKNTYDTVLTFYCPRCGRHCSSYTKWIDIKKKEFDKQKSAYEQQKKCQKESNKDDKGFCETLTTNKTAAEFLKTLGSCSKTNNGGSEITFDDSGDTFKPATNCKPCSKFKINCENGSCSGGGTKVECKGRNRTFISAHDIKNEGNYIGNGRNSAEELDMLVSDNTESGFNGLNKCEIAGIFKGIRKDEWTCGTVCGYNVCKPKNVNGQNGDGNQIIIIRALFKIWLEYFLEDYNKIKKKLKPCMNSSDATPCIKGCALEWLKKKRGEWEKIKKHYLKQNADGDKNLTSLVRNFLEELQHLTEFQNAIKPCGNLNAFEKSCGLNGAEISQKEGEERDLVVCLLEKLEDKIEECNRFQTSANDCTPSTENPSTPLEDDDEEPEDLLLQETEEKPDEAKKKMMPKICEGVVPPEPAEPEGKCEEDTVTPS</sequence>
<dbReference type="InterPro" id="IPR042202">
    <property type="entry name" value="Duffy-ag-bd_sf"/>
</dbReference>
<protein>
    <submittedName>
        <fullName evidence="6">Erythrocyte membrane protein 1</fullName>
    </submittedName>
</protein>
<gene>
    <name evidence="6" type="primary">var</name>
</gene>
<feature type="domain" description="Duffy-antigen binding" evidence="3">
    <location>
        <begin position="730"/>
        <end position="928"/>
    </location>
</feature>
<feature type="non-terminal residue" evidence="6">
    <location>
        <position position="1510"/>
    </location>
</feature>
<feature type="domain" description="Duffy-binding-like" evidence="5">
    <location>
        <begin position="135"/>
        <end position="306"/>
    </location>
</feature>
<evidence type="ECO:0000259" key="2">
    <source>
        <dbReference type="Pfam" id="PF03011"/>
    </source>
</evidence>
<dbReference type="VEuPathDB" id="PlasmoDB:PfKH02_120045200"/>
<dbReference type="InterPro" id="IPR004258">
    <property type="entry name" value="DBL"/>
</dbReference>
<feature type="region of interest" description="Disordered" evidence="1">
    <location>
        <begin position="1001"/>
        <end position="1023"/>
    </location>
</feature>
<dbReference type="InterPro" id="IPR041480">
    <property type="entry name" value="CIDR1_gamma"/>
</dbReference>
<dbReference type="Pfam" id="PF05424">
    <property type="entry name" value="Duffy_binding"/>
    <property type="match status" value="2"/>
</dbReference>
<evidence type="ECO:0000259" key="4">
    <source>
        <dbReference type="Pfam" id="PF18562"/>
    </source>
</evidence>
<dbReference type="VEuPathDB" id="PlasmoDB:PF3D7_1219300"/>
<feature type="compositionally biased region" description="Polar residues" evidence="1">
    <location>
        <begin position="1005"/>
        <end position="1021"/>
    </location>
</feature>
<name>A0A191VZF2_PLAFA</name>
<accession>A0A191VZF2</accession>
<evidence type="ECO:0000256" key="1">
    <source>
        <dbReference type="SAM" id="MobiDB-lite"/>
    </source>
</evidence>
<feature type="region of interest" description="Disordered" evidence="1">
    <location>
        <begin position="575"/>
        <end position="662"/>
    </location>
</feature>
<dbReference type="EMBL" id="KX154968">
    <property type="protein sequence ID" value="ANJ21088.1"/>
    <property type="molecule type" value="Genomic_DNA"/>
</dbReference>
<feature type="compositionally biased region" description="Polar residues" evidence="1">
    <location>
        <begin position="822"/>
        <end position="833"/>
    </location>
</feature>
<dbReference type="VEuPathDB" id="PlasmoDB:PfML01_000019200"/>
<dbReference type="VEuPathDB" id="PlasmoDB:Pf7G8_010005400"/>
<organism evidence="6">
    <name type="scientific">Plasmodium falciparum</name>
    <name type="common">malaria parasite P. falciparum</name>
    <dbReference type="NCBI Taxonomy" id="5833"/>
    <lineage>
        <taxon>Eukaryota</taxon>
        <taxon>Sar</taxon>
        <taxon>Alveolata</taxon>
        <taxon>Apicomplexa</taxon>
        <taxon>Aconoidasida</taxon>
        <taxon>Haemosporida</taxon>
        <taxon>Plasmodiidae</taxon>
        <taxon>Plasmodium</taxon>
        <taxon>Plasmodium (Laverania)</taxon>
    </lineage>
</organism>
<dbReference type="VEuPathDB" id="PlasmoDB:PfGB4_140005500"/>
<feature type="region of interest" description="Disordered" evidence="1">
    <location>
        <begin position="1441"/>
        <end position="1510"/>
    </location>
</feature>
<reference evidence="6" key="1">
    <citation type="journal article" date="2016" name="EMBO Mol. Med.">
        <title>Plasmodium falciparum var genes expressed in children with severe malaria encode CIDRalpha1 domains.</title>
        <authorList>
            <person name="Jespersen J.S."/>
            <person name="Wang C.W."/>
            <person name="Mkumbaye S.I."/>
            <person name="Minja D.T."/>
            <person name="Petersen B."/>
            <person name="Turner L."/>
            <person name="Petersen J.E."/>
            <person name="Lusingu J.P."/>
            <person name="Theander T.G."/>
            <person name="Lavstsen T."/>
        </authorList>
    </citation>
    <scope>NUCLEOTIDE SEQUENCE</scope>
    <source>
        <strain evidence="6">1995-1</strain>
    </source>
</reference>
<dbReference type="Gene3D" id="1.20.58.1930">
    <property type="match status" value="1"/>
</dbReference>
<dbReference type="VEuPathDB" id="PlasmoDB:PfCD01_010006000"/>
<feature type="region of interest" description="Disordered" evidence="1">
    <location>
        <begin position="693"/>
        <end position="732"/>
    </location>
</feature>
<feature type="region of interest" description="Disordered" evidence="1">
    <location>
        <begin position="749"/>
        <end position="777"/>
    </location>
</feature>
<dbReference type="Gene3D" id="1.20.1310.20">
    <property type="entry name" value="Duffy-antigen binding domain"/>
    <property type="match status" value="2"/>
</dbReference>
<feature type="compositionally biased region" description="Polar residues" evidence="1">
    <location>
        <begin position="1441"/>
        <end position="1453"/>
    </location>
</feature>
<dbReference type="InterPro" id="IPR008602">
    <property type="entry name" value="Duffy-antigen-binding"/>
</dbReference>
<dbReference type="VEuPathDB" id="PlasmoDB:Pf7G8-2_000035300"/>
<dbReference type="VEuPathDB" id="PlasmoDB:PfKH01_060024600"/>
<dbReference type="VEuPathDB" id="PlasmoDB:PfKE01_120005400"/>
<dbReference type="FunFam" id="1.20.58.1930:FF:000001">
    <property type="entry name" value="Erythrocyte membrane protein 1, PfEMP1"/>
    <property type="match status" value="1"/>
</dbReference>
<feature type="non-terminal residue" evidence="6">
    <location>
        <position position="1"/>
    </location>
</feature>
<feature type="region of interest" description="Disordered" evidence="1">
    <location>
        <begin position="805"/>
        <end position="833"/>
    </location>
</feature>
<dbReference type="Gene3D" id="1.20.58.830">
    <property type="match status" value="3"/>
</dbReference>
<feature type="compositionally biased region" description="Basic and acidic residues" evidence="1">
    <location>
        <begin position="708"/>
        <end position="718"/>
    </location>
</feature>
<evidence type="ECO:0000259" key="5">
    <source>
        <dbReference type="Pfam" id="PF22672"/>
    </source>
</evidence>
<evidence type="ECO:0000313" key="6">
    <source>
        <dbReference type="EMBL" id="ANJ21088.1"/>
    </source>
</evidence>
<feature type="compositionally biased region" description="Polar residues" evidence="1">
    <location>
        <begin position="633"/>
        <end position="645"/>
    </location>
</feature>
<dbReference type="VEuPathDB" id="PlasmoDB:PfGA01_070036500"/>
<dbReference type="VEuPathDB" id="PlasmoDB:PfHB3_040029500"/>
<feature type="compositionally biased region" description="Low complexity" evidence="1">
    <location>
        <begin position="953"/>
        <end position="984"/>
    </location>
</feature>
<feature type="domain" description="Cysteine-rich interdomain region 1 gamma" evidence="4">
    <location>
        <begin position="1238"/>
        <end position="1287"/>
    </location>
</feature>
<feature type="domain" description="Duffy-binding-like" evidence="2">
    <location>
        <begin position="422"/>
        <end position="581"/>
    </location>
</feature>
<dbReference type="FunFam" id="1.20.58.830:FF:000003">
    <property type="entry name" value="Erythrocyte membrane protein 1, PfEMP1"/>
    <property type="match status" value="1"/>
</dbReference>
<dbReference type="Pfam" id="PF03011">
    <property type="entry name" value="PFEMP"/>
    <property type="match status" value="2"/>
</dbReference>
<dbReference type="InterPro" id="IPR054595">
    <property type="entry name" value="DBL_C"/>
</dbReference>
<dbReference type="VEuPathDB" id="PlasmoDB:PfSN01_040005200"/>
<dbReference type="VEuPathDB" id="PlasmoDB:PfIT_040025500"/>
<dbReference type="VEuPathDB" id="PlasmoDB:PfNF54_120024100"/>
<feature type="compositionally biased region" description="Acidic residues" evidence="1">
    <location>
        <begin position="606"/>
        <end position="628"/>
    </location>
</feature>
<feature type="region of interest" description="Disordered" evidence="1">
    <location>
        <begin position="950"/>
        <end position="984"/>
    </location>
</feature>
<dbReference type="Pfam" id="PF22672">
    <property type="entry name" value="DBL_C"/>
    <property type="match status" value="2"/>
</dbReference>
<feature type="domain" description="Duffy-binding-like" evidence="2">
    <location>
        <begin position="1304"/>
        <end position="1438"/>
    </location>
</feature>
<feature type="domain" description="Duffy-binding-like" evidence="5">
    <location>
        <begin position="1038"/>
        <end position="1183"/>
    </location>
</feature>
<dbReference type="VEuPathDB" id="PlasmoDB:PfDd2_120023900"/>
<dbReference type="GO" id="GO:0046789">
    <property type="term" value="F:host cell surface receptor binding"/>
    <property type="evidence" value="ECO:0007669"/>
    <property type="project" value="InterPro"/>
</dbReference>